<feature type="transmembrane region" description="Helical" evidence="6">
    <location>
        <begin position="80"/>
        <end position="98"/>
    </location>
</feature>
<dbReference type="PANTHER" id="PTHR32196">
    <property type="entry name" value="ABC TRANSPORTER PERMEASE PROTEIN YPHD-RELATED-RELATED"/>
    <property type="match status" value="1"/>
</dbReference>
<organism evidence="7 8">
    <name type="scientific">Devosia elaeis</name>
    <dbReference type="NCBI Taxonomy" id="1770058"/>
    <lineage>
        <taxon>Bacteria</taxon>
        <taxon>Pseudomonadati</taxon>
        <taxon>Pseudomonadota</taxon>
        <taxon>Alphaproteobacteria</taxon>
        <taxon>Hyphomicrobiales</taxon>
        <taxon>Devosiaceae</taxon>
        <taxon>Devosia</taxon>
    </lineage>
</organism>
<dbReference type="AlphaFoldDB" id="A0A178HZF8"/>
<dbReference type="OrthoDB" id="8456542at2"/>
<feature type="transmembrane region" description="Helical" evidence="6">
    <location>
        <begin position="219"/>
        <end position="239"/>
    </location>
</feature>
<keyword evidence="8" id="KW-1185">Reference proteome</keyword>
<accession>A0A178HZF8</accession>
<evidence type="ECO:0000256" key="4">
    <source>
        <dbReference type="ARBA" id="ARBA00022989"/>
    </source>
</evidence>
<feature type="transmembrane region" description="Helical" evidence="6">
    <location>
        <begin position="46"/>
        <end position="68"/>
    </location>
</feature>
<feature type="transmembrane region" description="Helical" evidence="6">
    <location>
        <begin position="104"/>
        <end position="124"/>
    </location>
</feature>
<evidence type="ECO:0000313" key="7">
    <source>
        <dbReference type="EMBL" id="OAM77454.1"/>
    </source>
</evidence>
<evidence type="ECO:0000313" key="8">
    <source>
        <dbReference type="Proteomes" id="UP000078389"/>
    </source>
</evidence>
<keyword evidence="3 6" id="KW-0812">Transmembrane</keyword>
<reference evidence="7 8" key="1">
    <citation type="submission" date="2016-03" db="EMBL/GenBank/DDBJ databases">
        <title>Genome sequencing of Devosia sp. S37.</title>
        <authorList>
            <person name="Mohd Nor M."/>
        </authorList>
    </citation>
    <scope>NUCLEOTIDE SEQUENCE [LARGE SCALE GENOMIC DNA]</scope>
    <source>
        <strain evidence="7 8">S37</strain>
    </source>
</reference>
<protein>
    <submittedName>
        <fullName evidence="7">ABC transporter permease</fullName>
    </submittedName>
</protein>
<evidence type="ECO:0000256" key="1">
    <source>
        <dbReference type="ARBA" id="ARBA00004651"/>
    </source>
</evidence>
<evidence type="ECO:0000256" key="2">
    <source>
        <dbReference type="ARBA" id="ARBA00022475"/>
    </source>
</evidence>
<comment type="caution">
    <text evidence="7">The sequence shown here is derived from an EMBL/GenBank/DDBJ whole genome shotgun (WGS) entry which is preliminary data.</text>
</comment>
<comment type="subcellular location">
    <subcellularLocation>
        <location evidence="1">Cell membrane</location>
        <topology evidence="1">Multi-pass membrane protein</topology>
    </subcellularLocation>
</comment>
<feature type="transmembrane region" description="Helical" evidence="6">
    <location>
        <begin position="21"/>
        <end position="40"/>
    </location>
</feature>
<evidence type="ECO:0000256" key="6">
    <source>
        <dbReference type="SAM" id="Phobius"/>
    </source>
</evidence>
<feature type="transmembrane region" description="Helical" evidence="6">
    <location>
        <begin position="274"/>
        <end position="295"/>
    </location>
</feature>
<dbReference type="GO" id="GO:0005886">
    <property type="term" value="C:plasma membrane"/>
    <property type="evidence" value="ECO:0007669"/>
    <property type="project" value="UniProtKB-SubCell"/>
</dbReference>
<keyword evidence="2" id="KW-1003">Cell membrane</keyword>
<gene>
    <name evidence="7" type="ORF">A3840_09870</name>
</gene>
<proteinExistence type="predicted"/>
<dbReference type="STRING" id="1770058.A3840_09870"/>
<dbReference type="Pfam" id="PF02653">
    <property type="entry name" value="BPD_transp_2"/>
    <property type="match status" value="1"/>
</dbReference>
<keyword evidence="5 6" id="KW-0472">Membrane</keyword>
<evidence type="ECO:0000256" key="3">
    <source>
        <dbReference type="ARBA" id="ARBA00022692"/>
    </source>
</evidence>
<feature type="transmembrane region" description="Helical" evidence="6">
    <location>
        <begin position="245"/>
        <end position="267"/>
    </location>
</feature>
<evidence type="ECO:0000256" key="5">
    <source>
        <dbReference type="ARBA" id="ARBA00023136"/>
    </source>
</evidence>
<dbReference type="Proteomes" id="UP000078389">
    <property type="component" value="Unassembled WGS sequence"/>
</dbReference>
<dbReference type="InterPro" id="IPR001851">
    <property type="entry name" value="ABC_transp_permease"/>
</dbReference>
<sequence length="332" mass="34737">MSAEVTKTANESRPSNLSRQRLLRSLLPAVSLVLVLLLIWGFNPRAISYFGLNLMLNLAIPIALATIAQMCVMATNELDLSIGAFVGYVACVTGTFMATEPALAFLMLAGGIVVYMLAAVVIHLRGVPSIVVTLGLSFFWGGLALLIRPTPGGVAPEFLTAFLSWQPPFVPLPVVLAIVLALSVHVLLMRSSYGAILRGSGGNERAIRRAGWSILKAKVAMFALAGFFGILSGMLLVGVSSSADATMASGYTLLSIAGAVIGGAEFVGGRISPIGAVIGALVLQLASSALNFFQVPFLPGGRIPQEWQVGAQGVFLILILAARVLISRSSSK</sequence>
<dbReference type="RefSeq" id="WP_067455615.1">
    <property type="nucleotide sequence ID" value="NZ_LVVY01000084.1"/>
</dbReference>
<dbReference type="GO" id="GO:0022857">
    <property type="term" value="F:transmembrane transporter activity"/>
    <property type="evidence" value="ECO:0007669"/>
    <property type="project" value="InterPro"/>
</dbReference>
<feature type="transmembrane region" description="Helical" evidence="6">
    <location>
        <begin position="131"/>
        <end position="149"/>
    </location>
</feature>
<feature type="transmembrane region" description="Helical" evidence="6">
    <location>
        <begin position="169"/>
        <end position="188"/>
    </location>
</feature>
<keyword evidence="4 6" id="KW-1133">Transmembrane helix</keyword>
<feature type="transmembrane region" description="Helical" evidence="6">
    <location>
        <begin position="307"/>
        <end position="326"/>
    </location>
</feature>
<name>A0A178HZF8_9HYPH</name>
<dbReference type="EMBL" id="LVVY01000084">
    <property type="protein sequence ID" value="OAM77454.1"/>
    <property type="molecule type" value="Genomic_DNA"/>
</dbReference>
<dbReference type="CDD" id="cd06579">
    <property type="entry name" value="TM_PBP1_transp_AraH_like"/>
    <property type="match status" value="1"/>
</dbReference>